<keyword evidence="5" id="KW-1185">Reference proteome</keyword>
<evidence type="ECO:0000259" key="3">
    <source>
        <dbReference type="PROSITE" id="PS50102"/>
    </source>
</evidence>
<dbReference type="FunCoup" id="A3LPR6">
    <property type="interactions" value="151"/>
</dbReference>
<dbReference type="KEGG" id="pic:PICST_35154"/>
<dbReference type="GeneID" id="4837092"/>
<sequence>MVEEKKRTKSNVPEKQPAKKAKLDLQNLKPSQTLYIKNLNDKINPKIIKHNLYLLFSTYGDIIDIKNNKRGQAHIIFTNVAGASLALKCLQDEEFFDKKLVINYAIKESKIVERARKEEEEIEG</sequence>
<dbReference type="eggNOG" id="KOG4206">
    <property type="taxonomic scope" value="Eukaryota"/>
</dbReference>
<dbReference type="OMA" id="HIVFYDA"/>
<dbReference type="GO" id="GO:0003723">
    <property type="term" value="F:RNA binding"/>
    <property type="evidence" value="ECO:0007669"/>
    <property type="project" value="UniProtKB-UniRule"/>
</dbReference>
<dbReference type="Proteomes" id="UP000002258">
    <property type="component" value="Chromosome 2"/>
</dbReference>
<dbReference type="Gene3D" id="3.30.70.330">
    <property type="match status" value="1"/>
</dbReference>
<dbReference type="InterPro" id="IPR000504">
    <property type="entry name" value="RRM_dom"/>
</dbReference>
<evidence type="ECO:0000256" key="2">
    <source>
        <dbReference type="SAM" id="MobiDB-lite"/>
    </source>
</evidence>
<dbReference type="OrthoDB" id="277802at2759"/>
<organism evidence="4 5">
    <name type="scientific">Scheffersomyces stipitis (strain ATCC 58785 / CBS 6054 / NBRC 10063 / NRRL Y-11545)</name>
    <name type="common">Yeast</name>
    <name type="synonym">Pichia stipitis</name>
    <dbReference type="NCBI Taxonomy" id="322104"/>
    <lineage>
        <taxon>Eukaryota</taxon>
        <taxon>Fungi</taxon>
        <taxon>Dikarya</taxon>
        <taxon>Ascomycota</taxon>
        <taxon>Saccharomycotina</taxon>
        <taxon>Pichiomycetes</taxon>
        <taxon>Debaryomycetaceae</taxon>
        <taxon>Scheffersomyces</taxon>
    </lineage>
</organism>
<dbReference type="AlphaFoldDB" id="A3LPR6"/>
<evidence type="ECO:0000313" key="5">
    <source>
        <dbReference type="Proteomes" id="UP000002258"/>
    </source>
</evidence>
<evidence type="ECO:0000256" key="1">
    <source>
        <dbReference type="PROSITE-ProRule" id="PRU00176"/>
    </source>
</evidence>
<dbReference type="RefSeq" id="XP_001382572.2">
    <property type="nucleotide sequence ID" value="XM_001382535.1"/>
</dbReference>
<dbReference type="STRING" id="322104.A3LPR6"/>
<dbReference type="InterPro" id="IPR012677">
    <property type="entry name" value="Nucleotide-bd_a/b_plait_sf"/>
</dbReference>
<dbReference type="InParanoid" id="A3LPR6"/>
<protein>
    <recommendedName>
        <fullName evidence="3">RRM domain-containing protein</fullName>
    </recommendedName>
</protein>
<dbReference type="EMBL" id="CP000496">
    <property type="protein sequence ID" value="ABN64543.2"/>
    <property type="molecule type" value="Genomic_DNA"/>
</dbReference>
<dbReference type="PROSITE" id="PS50102">
    <property type="entry name" value="RRM"/>
    <property type="match status" value="1"/>
</dbReference>
<reference evidence="4 5" key="1">
    <citation type="journal article" date="2007" name="Nat. Biotechnol.">
        <title>Genome sequence of the lignocellulose-bioconverting and xylose-fermenting yeast Pichia stipitis.</title>
        <authorList>
            <person name="Jeffries T.W."/>
            <person name="Grigoriev I.V."/>
            <person name="Grimwood J."/>
            <person name="Laplaza J.M."/>
            <person name="Aerts A."/>
            <person name="Salamov A."/>
            <person name="Schmutz J."/>
            <person name="Lindquist E."/>
            <person name="Dehal P."/>
            <person name="Shapiro H."/>
            <person name="Jin Y.S."/>
            <person name="Passoth V."/>
            <person name="Richardson P.M."/>
        </authorList>
    </citation>
    <scope>NUCLEOTIDE SEQUENCE [LARGE SCALE GENOMIC DNA]</scope>
    <source>
        <strain evidence="5">ATCC 58785 / CBS 6054 / NBRC 10063 / NRRL Y-11545</strain>
    </source>
</reference>
<keyword evidence="1" id="KW-0694">RNA-binding</keyword>
<dbReference type="HOGENOM" id="CLU_041869_3_1_1"/>
<dbReference type="InterPro" id="IPR035979">
    <property type="entry name" value="RBD_domain_sf"/>
</dbReference>
<proteinExistence type="predicted"/>
<accession>A3LPR6</accession>
<evidence type="ECO:0000313" key="4">
    <source>
        <dbReference type="EMBL" id="ABN64543.2"/>
    </source>
</evidence>
<dbReference type="SMART" id="SM00360">
    <property type="entry name" value="RRM"/>
    <property type="match status" value="1"/>
</dbReference>
<dbReference type="Pfam" id="PF00076">
    <property type="entry name" value="RRM_1"/>
    <property type="match status" value="1"/>
</dbReference>
<feature type="region of interest" description="Disordered" evidence="2">
    <location>
        <begin position="1"/>
        <end position="23"/>
    </location>
</feature>
<gene>
    <name evidence="4" type="ORF">PICST_35154</name>
</gene>
<dbReference type="SUPFAM" id="SSF54928">
    <property type="entry name" value="RNA-binding domain, RBD"/>
    <property type="match status" value="1"/>
</dbReference>
<feature type="domain" description="RRM" evidence="3">
    <location>
        <begin position="32"/>
        <end position="107"/>
    </location>
</feature>
<name>A3LPR6_PICST</name>